<dbReference type="EMBL" id="KN831898">
    <property type="protein sequence ID" value="KIM34634.1"/>
    <property type="molecule type" value="Genomic_DNA"/>
</dbReference>
<accession>A0A0C3BRG9</accession>
<feature type="non-terminal residue" evidence="2">
    <location>
        <position position="67"/>
    </location>
</feature>
<feature type="compositionally biased region" description="Basic and acidic residues" evidence="1">
    <location>
        <begin position="1"/>
        <end position="16"/>
    </location>
</feature>
<protein>
    <submittedName>
        <fullName evidence="2">Uncharacterized protein</fullName>
    </submittedName>
</protein>
<gene>
    <name evidence="2" type="ORF">M413DRAFT_450142</name>
</gene>
<evidence type="ECO:0000313" key="3">
    <source>
        <dbReference type="Proteomes" id="UP000053424"/>
    </source>
</evidence>
<keyword evidence="3" id="KW-1185">Reference proteome</keyword>
<sequence>MKAERDRTQANSEKRHSMYTMKSKHKEKKSSESRRGSAQYNRVLPDRKVPIPKHRYTMRIFAMGSYL</sequence>
<reference evidence="3" key="2">
    <citation type="submission" date="2015-01" db="EMBL/GenBank/DDBJ databases">
        <title>Evolutionary Origins and Diversification of the Mycorrhizal Mutualists.</title>
        <authorList>
            <consortium name="DOE Joint Genome Institute"/>
            <consortium name="Mycorrhizal Genomics Consortium"/>
            <person name="Kohler A."/>
            <person name="Kuo A."/>
            <person name="Nagy L.G."/>
            <person name="Floudas D."/>
            <person name="Copeland A."/>
            <person name="Barry K.W."/>
            <person name="Cichocki N."/>
            <person name="Veneault-Fourrey C."/>
            <person name="LaButti K."/>
            <person name="Lindquist E.A."/>
            <person name="Lipzen A."/>
            <person name="Lundell T."/>
            <person name="Morin E."/>
            <person name="Murat C."/>
            <person name="Riley R."/>
            <person name="Ohm R."/>
            <person name="Sun H."/>
            <person name="Tunlid A."/>
            <person name="Henrissat B."/>
            <person name="Grigoriev I.V."/>
            <person name="Hibbett D.S."/>
            <person name="Martin F."/>
        </authorList>
    </citation>
    <scope>NUCLEOTIDE SEQUENCE [LARGE SCALE GENOMIC DNA]</scope>
    <source>
        <strain evidence="3">h7</strain>
    </source>
</reference>
<evidence type="ECO:0000313" key="2">
    <source>
        <dbReference type="EMBL" id="KIM34634.1"/>
    </source>
</evidence>
<evidence type="ECO:0000256" key="1">
    <source>
        <dbReference type="SAM" id="MobiDB-lite"/>
    </source>
</evidence>
<feature type="region of interest" description="Disordered" evidence="1">
    <location>
        <begin position="1"/>
        <end position="46"/>
    </location>
</feature>
<reference evidence="2 3" key="1">
    <citation type="submission" date="2014-04" db="EMBL/GenBank/DDBJ databases">
        <authorList>
            <consortium name="DOE Joint Genome Institute"/>
            <person name="Kuo A."/>
            <person name="Gay G."/>
            <person name="Dore J."/>
            <person name="Kohler A."/>
            <person name="Nagy L.G."/>
            <person name="Floudas D."/>
            <person name="Copeland A."/>
            <person name="Barry K.W."/>
            <person name="Cichocki N."/>
            <person name="Veneault-Fourrey C."/>
            <person name="LaButti K."/>
            <person name="Lindquist E.A."/>
            <person name="Lipzen A."/>
            <person name="Lundell T."/>
            <person name="Morin E."/>
            <person name="Murat C."/>
            <person name="Sun H."/>
            <person name="Tunlid A."/>
            <person name="Henrissat B."/>
            <person name="Grigoriev I.V."/>
            <person name="Hibbett D.S."/>
            <person name="Martin F."/>
            <person name="Nordberg H.P."/>
            <person name="Cantor M.N."/>
            <person name="Hua S.X."/>
        </authorList>
    </citation>
    <scope>NUCLEOTIDE SEQUENCE [LARGE SCALE GENOMIC DNA]</scope>
    <source>
        <strain evidence="3">h7</strain>
    </source>
</reference>
<organism evidence="2 3">
    <name type="scientific">Hebeloma cylindrosporum</name>
    <dbReference type="NCBI Taxonomy" id="76867"/>
    <lineage>
        <taxon>Eukaryota</taxon>
        <taxon>Fungi</taxon>
        <taxon>Dikarya</taxon>
        <taxon>Basidiomycota</taxon>
        <taxon>Agaricomycotina</taxon>
        <taxon>Agaricomycetes</taxon>
        <taxon>Agaricomycetidae</taxon>
        <taxon>Agaricales</taxon>
        <taxon>Agaricineae</taxon>
        <taxon>Hymenogastraceae</taxon>
        <taxon>Hebeloma</taxon>
    </lineage>
</organism>
<name>A0A0C3BRG9_HEBCY</name>
<dbReference type="AlphaFoldDB" id="A0A0C3BRG9"/>
<dbReference type="Proteomes" id="UP000053424">
    <property type="component" value="Unassembled WGS sequence"/>
</dbReference>
<dbReference type="HOGENOM" id="CLU_2819466_0_0_1"/>
<proteinExistence type="predicted"/>